<evidence type="ECO:0000313" key="4">
    <source>
        <dbReference type="Proteomes" id="UP000064967"/>
    </source>
</evidence>
<dbReference type="InterPro" id="IPR051099">
    <property type="entry name" value="AGR/TXD"/>
</dbReference>
<dbReference type="Gene3D" id="3.40.30.10">
    <property type="entry name" value="Glutaredoxin"/>
    <property type="match status" value="1"/>
</dbReference>
<gene>
    <name evidence="3" type="ORF">AKJ09_10066</name>
</gene>
<dbReference type="PANTHER" id="PTHR15337:SF11">
    <property type="entry name" value="THIOREDOXIN DOMAIN-CONTAINING PROTEIN"/>
    <property type="match status" value="1"/>
</dbReference>
<accession>A0A0K1QCE8</accession>
<dbReference type="InterPro" id="IPR036249">
    <property type="entry name" value="Thioredoxin-like_sf"/>
</dbReference>
<sequence length="292" mass="31414">MTGVACQPQAPKAVVPFVENDFARALAEAKATGRPLFVEVGTAWCPPCQQLAREVFPDPALATLRDAFVWLSIDADASSNEPFLARFPARGFPTLYVIEPASEKVVVTEAGGTTTSMLRVMLLASQKAIAMARTNPKDDATAAERWSSALDAASQDAPGLDLRIAFDRRRLLAYAALGAVERILPSLERSEHDLPTSADPPMLIAYVDWKLGRLDDARGALARAKMRLAGEPAQRTLDVYLLEADVARAAGDVRGERAALVEGLARTKGAPLSKAEDASRNKLRLRLSSLPP</sequence>
<keyword evidence="4" id="KW-1185">Reference proteome</keyword>
<keyword evidence="1" id="KW-0732">Signal</keyword>
<protein>
    <submittedName>
        <fullName evidence="3">Chromosome partition protein smc</fullName>
    </submittedName>
</protein>
<name>A0A0K1QCE8_9BACT</name>
<organism evidence="3 4">
    <name type="scientific">Labilithrix luteola</name>
    <dbReference type="NCBI Taxonomy" id="1391654"/>
    <lineage>
        <taxon>Bacteria</taxon>
        <taxon>Pseudomonadati</taxon>
        <taxon>Myxococcota</taxon>
        <taxon>Polyangia</taxon>
        <taxon>Polyangiales</taxon>
        <taxon>Labilitrichaceae</taxon>
        <taxon>Labilithrix</taxon>
    </lineage>
</organism>
<dbReference type="PROSITE" id="PS51352">
    <property type="entry name" value="THIOREDOXIN_2"/>
    <property type="match status" value="1"/>
</dbReference>
<dbReference type="Pfam" id="PF13899">
    <property type="entry name" value="Thioredoxin_7"/>
    <property type="match status" value="1"/>
</dbReference>
<dbReference type="PANTHER" id="PTHR15337">
    <property type="entry name" value="ANTERIOR GRADIENT PROTEIN-RELATED"/>
    <property type="match status" value="1"/>
</dbReference>
<dbReference type="AlphaFoldDB" id="A0A0K1QCE8"/>
<dbReference type="Proteomes" id="UP000064967">
    <property type="component" value="Chromosome"/>
</dbReference>
<dbReference type="KEGG" id="llu:AKJ09_10066"/>
<dbReference type="InterPro" id="IPR013766">
    <property type="entry name" value="Thioredoxin_domain"/>
</dbReference>
<reference evidence="3 4" key="1">
    <citation type="submission" date="2015-08" db="EMBL/GenBank/DDBJ databases">
        <authorList>
            <person name="Babu N.S."/>
            <person name="Beckwith C.J."/>
            <person name="Beseler K.G."/>
            <person name="Brison A."/>
            <person name="Carone J.V."/>
            <person name="Caskin T.P."/>
            <person name="Diamond M."/>
            <person name="Durham M.E."/>
            <person name="Foxe J.M."/>
            <person name="Go M."/>
            <person name="Henderson B.A."/>
            <person name="Jones I.B."/>
            <person name="McGettigan J.A."/>
            <person name="Micheletti S.J."/>
            <person name="Nasrallah M.E."/>
            <person name="Ortiz D."/>
            <person name="Piller C.R."/>
            <person name="Privatt S.R."/>
            <person name="Schneider S.L."/>
            <person name="Sharp S."/>
            <person name="Smith T.C."/>
            <person name="Stanton J.D."/>
            <person name="Ullery H.E."/>
            <person name="Wilson R.J."/>
            <person name="Serrano M.G."/>
            <person name="Buck G."/>
            <person name="Lee V."/>
            <person name="Wang Y."/>
            <person name="Carvalho R."/>
            <person name="Voegtly L."/>
            <person name="Shi R."/>
            <person name="Duckworth R."/>
            <person name="Johnson A."/>
            <person name="Loviza R."/>
            <person name="Walstead R."/>
            <person name="Shah Z."/>
            <person name="Kiflezghi M."/>
            <person name="Wade K."/>
            <person name="Ball S.L."/>
            <person name="Bradley K.W."/>
            <person name="Asai D.J."/>
            <person name="Bowman C.A."/>
            <person name="Russell D.A."/>
            <person name="Pope W.H."/>
            <person name="Jacobs-Sera D."/>
            <person name="Hendrix R.W."/>
            <person name="Hatfull G.F."/>
        </authorList>
    </citation>
    <scope>NUCLEOTIDE SEQUENCE [LARGE SCALE GENOMIC DNA]</scope>
    <source>
        <strain evidence="3 4">DSM 27648</strain>
    </source>
</reference>
<evidence type="ECO:0000313" key="3">
    <source>
        <dbReference type="EMBL" id="AKV03403.1"/>
    </source>
</evidence>
<dbReference type="STRING" id="1391654.AKJ09_10066"/>
<evidence type="ECO:0000256" key="1">
    <source>
        <dbReference type="ARBA" id="ARBA00022729"/>
    </source>
</evidence>
<proteinExistence type="predicted"/>
<dbReference type="SUPFAM" id="SSF52833">
    <property type="entry name" value="Thioredoxin-like"/>
    <property type="match status" value="1"/>
</dbReference>
<feature type="domain" description="Thioredoxin" evidence="2">
    <location>
        <begin position="4"/>
        <end position="127"/>
    </location>
</feature>
<dbReference type="EMBL" id="CP012333">
    <property type="protein sequence ID" value="AKV03403.1"/>
    <property type="molecule type" value="Genomic_DNA"/>
</dbReference>
<evidence type="ECO:0000259" key="2">
    <source>
        <dbReference type="PROSITE" id="PS51352"/>
    </source>
</evidence>